<dbReference type="STRING" id="1392250.A0A2I2GJZ7"/>
<dbReference type="NCBIfam" id="TIGR02734">
    <property type="entry name" value="crtI_fam"/>
    <property type="match status" value="1"/>
</dbReference>
<dbReference type="Proteomes" id="UP000234275">
    <property type="component" value="Unassembled WGS sequence"/>
</dbReference>
<dbReference type="EMBL" id="MSFO01000002">
    <property type="protein sequence ID" value="PLB53208.1"/>
    <property type="molecule type" value="Genomic_DNA"/>
</dbReference>
<evidence type="ECO:0000313" key="10">
    <source>
        <dbReference type="EMBL" id="PLB53208.1"/>
    </source>
</evidence>
<keyword evidence="5 8" id="KW-0125">Carotenoid biosynthesis</keyword>
<dbReference type="PANTHER" id="PTHR43734">
    <property type="entry name" value="PHYTOENE DESATURASE"/>
    <property type="match status" value="1"/>
</dbReference>
<dbReference type="SUPFAM" id="SSF51905">
    <property type="entry name" value="FAD/NAD(P)-binding domain"/>
    <property type="match status" value="1"/>
</dbReference>
<evidence type="ECO:0000256" key="1">
    <source>
        <dbReference type="ARBA" id="ARBA00001911"/>
    </source>
</evidence>
<dbReference type="AlphaFoldDB" id="A0A2I2GJZ7"/>
<dbReference type="InterPro" id="IPR008150">
    <property type="entry name" value="Phytoene_DH_bac_CS"/>
</dbReference>
<sequence>MESKSTAPTAVVVGAGAGGVAVAARLAKKGFQVTVVEKNASIGGRCSTLEDEGFRFDQGPSLLLMPEFFHEVFHDLDTSMEAEGLRLVQCDQNYRIWFTDHQPLDLSCDMAHMNRELTRLEGPAGFEKFLAFLAESARHYRLSCRYVLRANFARVWNMLRPGLVASLGALHPFESLYSRVSRYFESEELRRAFTFASMYLGMSPFDAPATYSLLQYAEFVDGVWYPIGGFQTVLEAIGKIGSRLGVEYRFNAPVASVRLSDDRKTACGVVLDSDEIIDADVVIVNADLIYAYNNLLPDSRFARTLKTRGTSCSSISFFWSFNTTLPALQSHNVFLGKEYRQSFDALFKQDRIPEEPSFYVHVPSRLDSSAAPEGMDALVVLVPVGHLGDEDDSLTDWAAVVEKTKEKVLRAIEERTGMTNLRDKLIKERVETPVTWKQKYNLDRGAILGISHSFFNVLCFRPKTKHTEIEGLFFVGASTHPGTGVPVCLAGSKIVAEQVVQMLVELVDACPGGGVVGVDVAADLGKLKYLH</sequence>
<dbReference type="OrthoDB" id="7777654at2759"/>
<evidence type="ECO:0000256" key="4">
    <source>
        <dbReference type="ARBA" id="ARBA00013293"/>
    </source>
</evidence>
<comment type="caution">
    <text evidence="10">The sequence shown here is derived from an EMBL/GenBank/DDBJ whole genome shotgun (WGS) entry which is preliminary data.</text>
</comment>
<dbReference type="GO" id="GO:0016117">
    <property type="term" value="P:carotenoid biosynthetic process"/>
    <property type="evidence" value="ECO:0007669"/>
    <property type="project" value="UniProtKB-KW"/>
</dbReference>
<dbReference type="Gene3D" id="3.50.50.60">
    <property type="entry name" value="FAD/NAD(P)-binding domain"/>
    <property type="match status" value="2"/>
</dbReference>
<dbReference type="PANTHER" id="PTHR43734:SF1">
    <property type="entry name" value="PHYTOENE DESATURASE"/>
    <property type="match status" value="1"/>
</dbReference>
<gene>
    <name evidence="10" type="ORF">P170DRAFT_454351</name>
</gene>
<evidence type="ECO:0000256" key="2">
    <source>
        <dbReference type="ARBA" id="ARBA00004829"/>
    </source>
</evidence>
<dbReference type="InterPro" id="IPR002937">
    <property type="entry name" value="Amino_oxidase"/>
</dbReference>
<organism evidence="10 11">
    <name type="scientific">Aspergillus steynii IBT 23096</name>
    <dbReference type="NCBI Taxonomy" id="1392250"/>
    <lineage>
        <taxon>Eukaryota</taxon>
        <taxon>Fungi</taxon>
        <taxon>Dikarya</taxon>
        <taxon>Ascomycota</taxon>
        <taxon>Pezizomycotina</taxon>
        <taxon>Eurotiomycetes</taxon>
        <taxon>Eurotiomycetidae</taxon>
        <taxon>Eurotiales</taxon>
        <taxon>Aspergillaceae</taxon>
        <taxon>Aspergillus</taxon>
        <taxon>Aspergillus subgen. Circumdati</taxon>
    </lineage>
</organism>
<protein>
    <recommendedName>
        <fullName evidence="4">Phytoene desaturase</fullName>
    </recommendedName>
    <alternativeName>
        <fullName evidence="7">Phytoene desaturase (3,4-didehydrolycopene-forming)</fullName>
    </alternativeName>
</protein>
<comment type="cofactor">
    <cofactor evidence="1">
        <name>NAD(+)</name>
        <dbReference type="ChEBI" id="CHEBI:57540"/>
    </cofactor>
</comment>
<evidence type="ECO:0000256" key="7">
    <source>
        <dbReference type="ARBA" id="ARBA00034551"/>
    </source>
</evidence>
<evidence type="ECO:0000256" key="3">
    <source>
        <dbReference type="ARBA" id="ARBA00006046"/>
    </source>
</evidence>
<dbReference type="FunFam" id="3.50.50.60:FF:000171">
    <property type="entry name" value="zeta-carotene-forming phytoene desaturase"/>
    <property type="match status" value="1"/>
</dbReference>
<evidence type="ECO:0000256" key="6">
    <source>
        <dbReference type="ARBA" id="ARBA00023002"/>
    </source>
</evidence>
<reference evidence="10 11" key="1">
    <citation type="submission" date="2016-12" db="EMBL/GenBank/DDBJ databases">
        <title>The genomes of Aspergillus section Nigri reveals drivers in fungal speciation.</title>
        <authorList>
            <consortium name="DOE Joint Genome Institute"/>
            <person name="Vesth T.C."/>
            <person name="Nybo J."/>
            <person name="Theobald S."/>
            <person name="Brandl J."/>
            <person name="Frisvad J.C."/>
            <person name="Nielsen K.F."/>
            <person name="Lyhne E.K."/>
            <person name="Kogle M.E."/>
            <person name="Kuo A."/>
            <person name="Riley R."/>
            <person name="Clum A."/>
            <person name="Nolan M."/>
            <person name="Lipzen A."/>
            <person name="Salamov A."/>
            <person name="Henrissat B."/>
            <person name="Wiebenga A."/>
            <person name="De Vries R.P."/>
            <person name="Grigoriev I.V."/>
            <person name="Mortensen U.H."/>
            <person name="Andersen M.R."/>
            <person name="Baker S.E."/>
        </authorList>
    </citation>
    <scope>NUCLEOTIDE SEQUENCE [LARGE SCALE GENOMIC DNA]</scope>
    <source>
        <strain evidence="10 11">IBT 23096</strain>
    </source>
</reference>
<dbReference type="GeneID" id="36559125"/>
<keyword evidence="6 8" id="KW-0560">Oxidoreductase</keyword>
<evidence type="ECO:0000313" key="11">
    <source>
        <dbReference type="Proteomes" id="UP000234275"/>
    </source>
</evidence>
<feature type="domain" description="Amine oxidase" evidence="9">
    <location>
        <begin position="18"/>
        <end position="499"/>
    </location>
</feature>
<evidence type="ECO:0000256" key="8">
    <source>
        <dbReference type="RuleBase" id="RU362075"/>
    </source>
</evidence>
<dbReference type="Pfam" id="PF01593">
    <property type="entry name" value="Amino_oxidase"/>
    <property type="match status" value="1"/>
</dbReference>
<evidence type="ECO:0000259" key="9">
    <source>
        <dbReference type="Pfam" id="PF01593"/>
    </source>
</evidence>
<keyword evidence="11" id="KW-1185">Reference proteome</keyword>
<comment type="pathway">
    <text evidence="2 8">Carotenoid biosynthesis.</text>
</comment>
<dbReference type="RefSeq" id="XP_024708510.1">
    <property type="nucleotide sequence ID" value="XM_024851426.1"/>
</dbReference>
<comment type="similarity">
    <text evidence="3 8">Belongs to the carotenoid/retinoid oxidoreductase family.</text>
</comment>
<proteinExistence type="inferred from homology"/>
<dbReference type="PROSITE" id="PS00982">
    <property type="entry name" value="PHYTOENE_DH"/>
    <property type="match status" value="1"/>
</dbReference>
<dbReference type="InterPro" id="IPR014105">
    <property type="entry name" value="Carotenoid/retinoid_OxRdtase"/>
</dbReference>
<accession>A0A2I2GJZ7</accession>
<evidence type="ECO:0000256" key="5">
    <source>
        <dbReference type="ARBA" id="ARBA00022746"/>
    </source>
</evidence>
<dbReference type="GO" id="GO:0016166">
    <property type="term" value="F:phytoene dehydrogenase activity"/>
    <property type="evidence" value="ECO:0007669"/>
    <property type="project" value="UniProtKB-ARBA"/>
</dbReference>
<dbReference type="InterPro" id="IPR036188">
    <property type="entry name" value="FAD/NAD-bd_sf"/>
</dbReference>
<name>A0A2I2GJZ7_9EURO</name>
<dbReference type="VEuPathDB" id="FungiDB:P170DRAFT_454351"/>